<feature type="transmembrane region" description="Helical" evidence="1">
    <location>
        <begin position="64"/>
        <end position="85"/>
    </location>
</feature>
<evidence type="ECO:0000313" key="2">
    <source>
        <dbReference type="EMBL" id="THU93827.1"/>
    </source>
</evidence>
<keyword evidence="1" id="KW-1133">Transmembrane helix</keyword>
<organism evidence="2 3">
    <name type="scientific">Dendrothele bispora (strain CBS 962.96)</name>
    <dbReference type="NCBI Taxonomy" id="1314807"/>
    <lineage>
        <taxon>Eukaryota</taxon>
        <taxon>Fungi</taxon>
        <taxon>Dikarya</taxon>
        <taxon>Basidiomycota</taxon>
        <taxon>Agaricomycotina</taxon>
        <taxon>Agaricomycetes</taxon>
        <taxon>Agaricomycetidae</taxon>
        <taxon>Agaricales</taxon>
        <taxon>Agaricales incertae sedis</taxon>
        <taxon>Dendrothele</taxon>
    </lineage>
</organism>
<dbReference type="AlphaFoldDB" id="A0A4S8LW59"/>
<reference evidence="2 3" key="1">
    <citation type="journal article" date="2019" name="Nat. Ecol. Evol.">
        <title>Megaphylogeny resolves global patterns of mushroom evolution.</title>
        <authorList>
            <person name="Varga T."/>
            <person name="Krizsan K."/>
            <person name="Foldi C."/>
            <person name="Dima B."/>
            <person name="Sanchez-Garcia M."/>
            <person name="Sanchez-Ramirez S."/>
            <person name="Szollosi G.J."/>
            <person name="Szarkandi J.G."/>
            <person name="Papp V."/>
            <person name="Albert L."/>
            <person name="Andreopoulos W."/>
            <person name="Angelini C."/>
            <person name="Antonin V."/>
            <person name="Barry K.W."/>
            <person name="Bougher N.L."/>
            <person name="Buchanan P."/>
            <person name="Buyck B."/>
            <person name="Bense V."/>
            <person name="Catcheside P."/>
            <person name="Chovatia M."/>
            <person name="Cooper J."/>
            <person name="Damon W."/>
            <person name="Desjardin D."/>
            <person name="Finy P."/>
            <person name="Geml J."/>
            <person name="Haridas S."/>
            <person name="Hughes K."/>
            <person name="Justo A."/>
            <person name="Karasinski D."/>
            <person name="Kautmanova I."/>
            <person name="Kiss B."/>
            <person name="Kocsube S."/>
            <person name="Kotiranta H."/>
            <person name="LaButti K.M."/>
            <person name="Lechner B.E."/>
            <person name="Liimatainen K."/>
            <person name="Lipzen A."/>
            <person name="Lukacs Z."/>
            <person name="Mihaltcheva S."/>
            <person name="Morgado L.N."/>
            <person name="Niskanen T."/>
            <person name="Noordeloos M.E."/>
            <person name="Ohm R.A."/>
            <person name="Ortiz-Santana B."/>
            <person name="Ovrebo C."/>
            <person name="Racz N."/>
            <person name="Riley R."/>
            <person name="Savchenko A."/>
            <person name="Shiryaev A."/>
            <person name="Soop K."/>
            <person name="Spirin V."/>
            <person name="Szebenyi C."/>
            <person name="Tomsovsky M."/>
            <person name="Tulloss R.E."/>
            <person name="Uehling J."/>
            <person name="Grigoriev I.V."/>
            <person name="Vagvolgyi C."/>
            <person name="Papp T."/>
            <person name="Martin F.M."/>
            <person name="Miettinen O."/>
            <person name="Hibbett D.S."/>
            <person name="Nagy L.G."/>
        </authorList>
    </citation>
    <scope>NUCLEOTIDE SEQUENCE [LARGE SCALE GENOMIC DNA]</scope>
    <source>
        <strain evidence="2 3">CBS 962.96</strain>
    </source>
</reference>
<proteinExistence type="predicted"/>
<name>A0A4S8LW59_DENBC</name>
<gene>
    <name evidence="2" type="ORF">K435DRAFT_182851</name>
</gene>
<keyword evidence="1" id="KW-0812">Transmembrane</keyword>
<keyword evidence="1" id="KW-0472">Membrane</keyword>
<accession>A0A4S8LW59</accession>
<dbReference type="EMBL" id="ML179238">
    <property type="protein sequence ID" value="THU93827.1"/>
    <property type="molecule type" value="Genomic_DNA"/>
</dbReference>
<dbReference type="Proteomes" id="UP000297245">
    <property type="component" value="Unassembled WGS sequence"/>
</dbReference>
<keyword evidence="3" id="KW-1185">Reference proteome</keyword>
<evidence type="ECO:0000313" key="3">
    <source>
        <dbReference type="Proteomes" id="UP000297245"/>
    </source>
</evidence>
<protein>
    <submittedName>
        <fullName evidence="2">Uncharacterized protein</fullName>
    </submittedName>
</protein>
<sequence length="101" mass="11451">MSYFYCPGLAARSWRCCGWDLIWAHHHISPKLEREEGLCCDGHLSIRTTSVTGLLSGITIGCSFLYFHSLVPNILVFASFFLGIMNNVYAKRYKLCINCVL</sequence>
<evidence type="ECO:0000256" key="1">
    <source>
        <dbReference type="SAM" id="Phobius"/>
    </source>
</evidence>